<feature type="transmembrane region" description="Helical" evidence="2">
    <location>
        <begin position="470"/>
        <end position="490"/>
    </location>
</feature>
<feature type="compositionally biased region" description="Basic and acidic residues" evidence="1">
    <location>
        <begin position="588"/>
        <end position="597"/>
    </location>
</feature>
<dbReference type="GO" id="GO:0016747">
    <property type="term" value="F:acyltransferase activity, transferring groups other than amino-acyl groups"/>
    <property type="evidence" value="ECO:0007669"/>
    <property type="project" value="InterPro"/>
</dbReference>
<feature type="domain" description="Acyltransferase 3" evidence="3">
    <location>
        <begin position="104"/>
        <end position="453"/>
    </location>
</feature>
<reference evidence="4 5" key="1">
    <citation type="submission" date="2018-06" db="EMBL/GenBank/DDBJ databases">
        <title>Phytoactinopolyspora halophila sp. nov., a novel halophilic actinomycete isolated from a saline soil in China.</title>
        <authorList>
            <person name="Tang S.-K."/>
        </authorList>
    </citation>
    <scope>NUCLEOTIDE SEQUENCE [LARGE SCALE GENOMIC DNA]</scope>
    <source>
        <strain evidence="4 5">YIM 96934</strain>
    </source>
</reference>
<feature type="transmembrane region" description="Helical" evidence="2">
    <location>
        <begin position="502"/>
        <end position="520"/>
    </location>
</feature>
<organism evidence="4 5">
    <name type="scientific">Phytoactinopolyspora halophila</name>
    <dbReference type="NCBI Taxonomy" id="1981511"/>
    <lineage>
        <taxon>Bacteria</taxon>
        <taxon>Bacillati</taxon>
        <taxon>Actinomycetota</taxon>
        <taxon>Actinomycetes</taxon>
        <taxon>Jiangellales</taxon>
        <taxon>Jiangellaceae</taxon>
        <taxon>Phytoactinopolyspora</taxon>
    </lineage>
</organism>
<feature type="transmembrane region" description="Helical" evidence="2">
    <location>
        <begin position="289"/>
        <end position="309"/>
    </location>
</feature>
<proteinExistence type="predicted"/>
<evidence type="ECO:0000313" key="5">
    <source>
        <dbReference type="Proteomes" id="UP000250462"/>
    </source>
</evidence>
<keyword evidence="2" id="KW-1133">Transmembrane helix</keyword>
<feature type="region of interest" description="Disordered" evidence="1">
    <location>
        <begin position="555"/>
        <end position="597"/>
    </location>
</feature>
<feature type="transmembrane region" description="Helical" evidence="2">
    <location>
        <begin position="144"/>
        <end position="170"/>
    </location>
</feature>
<keyword evidence="2" id="KW-0812">Transmembrane</keyword>
<dbReference type="AlphaFoldDB" id="A0A329QI56"/>
<dbReference type="Pfam" id="PF01757">
    <property type="entry name" value="Acyl_transf_3"/>
    <property type="match status" value="1"/>
</dbReference>
<sequence length="597" mass="63662">MVELVRFELEAGEARQMRDLVAADRGHVRATPPSSGRLVRACVARPPLASVIRLTRPILRQVGPALPPCRVLAPPRRRQMAGLWISAQVTRLVAMFTRRVERDPFVDVLRVFAVIVIVGLHWLMPELSYDGERLIRGNTLAQPGMWPITWLCQVMPLIFFAGGAAAAYSWRTRARNASGTGAARWTGQRLYRLALPVLPLAAIWLPLPYLLLLLGLPTAPVVMAGEITGRLLWFLAVYVLFTTVTPALIALHRRWRGVEIAVLAAGAVAVDVLRFGLLGGTDGAVGDAIGYVNVAFVWGALYQLGIAYAHGRLAWLHRSRACVAAGIGLLVTAVGVAAGPYPASMIGMPGSPVSAMNPPSAALLGIATLQLGLAFAMRHAIRQWASGRTVSHGLAWMSQRLLTIYVWHTPALVLVSGIAVVGLGWSTPELFSADWRREIQAWLAGLALVLAALVHVFSRVERRRANVDAPAWRVGAAAVLIGPGLLELTIDGFDPTTAGDLVGPATASLAIVSGVTLLRVPRRRRDPGTMPAAMTAAMPSTMPAAIPAVRSAAMPAVRSAATPQPPAARTPEVGTTPPPSHQPTGSHRGPERESVGA</sequence>
<feature type="transmembrane region" description="Helical" evidence="2">
    <location>
        <begin position="361"/>
        <end position="381"/>
    </location>
</feature>
<feature type="transmembrane region" description="Helical" evidence="2">
    <location>
        <begin position="231"/>
        <end position="251"/>
    </location>
</feature>
<feature type="transmembrane region" description="Helical" evidence="2">
    <location>
        <begin position="105"/>
        <end position="124"/>
    </location>
</feature>
<evidence type="ECO:0000313" key="4">
    <source>
        <dbReference type="EMBL" id="RAW12020.1"/>
    </source>
</evidence>
<name>A0A329QI56_9ACTN</name>
<dbReference type="EMBL" id="QMIG01000017">
    <property type="protein sequence ID" value="RAW12020.1"/>
    <property type="molecule type" value="Genomic_DNA"/>
</dbReference>
<protein>
    <recommendedName>
        <fullName evidence="3">Acyltransferase 3 domain-containing protein</fullName>
    </recommendedName>
</protein>
<keyword evidence="5" id="KW-1185">Reference proteome</keyword>
<evidence type="ECO:0000259" key="3">
    <source>
        <dbReference type="Pfam" id="PF01757"/>
    </source>
</evidence>
<dbReference type="InterPro" id="IPR002656">
    <property type="entry name" value="Acyl_transf_3_dom"/>
</dbReference>
<feature type="transmembrane region" description="Helical" evidence="2">
    <location>
        <begin position="402"/>
        <end position="427"/>
    </location>
</feature>
<feature type="transmembrane region" description="Helical" evidence="2">
    <location>
        <begin position="321"/>
        <end position="341"/>
    </location>
</feature>
<gene>
    <name evidence="4" type="ORF">DPM12_15210</name>
</gene>
<dbReference type="Proteomes" id="UP000250462">
    <property type="component" value="Unassembled WGS sequence"/>
</dbReference>
<keyword evidence="2" id="KW-0472">Membrane</keyword>
<feature type="transmembrane region" description="Helical" evidence="2">
    <location>
        <begin position="258"/>
        <end position="277"/>
    </location>
</feature>
<feature type="transmembrane region" description="Helical" evidence="2">
    <location>
        <begin position="190"/>
        <end position="211"/>
    </location>
</feature>
<evidence type="ECO:0000256" key="2">
    <source>
        <dbReference type="SAM" id="Phobius"/>
    </source>
</evidence>
<evidence type="ECO:0000256" key="1">
    <source>
        <dbReference type="SAM" id="MobiDB-lite"/>
    </source>
</evidence>
<accession>A0A329QI56</accession>
<feature type="transmembrane region" description="Helical" evidence="2">
    <location>
        <begin position="439"/>
        <end position="458"/>
    </location>
</feature>
<comment type="caution">
    <text evidence="4">The sequence shown here is derived from an EMBL/GenBank/DDBJ whole genome shotgun (WGS) entry which is preliminary data.</text>
</comment>